<evidence type="ECO:0000313" key="3">
    <source>
        <dbReference type="Proteomes" id="UP001138997"/>
    </source>
</evidence>
<gene>
    <name evidence="2" type="ORF">LR394_05895</name>
</gene>
<keyword evidence="1" id="KW-1133">Transmembrane helix</keyword>
<organism evidence="2 3">
    <name type="scientific">Kineosporia babensis</name>
    <dbReference type="NCBI Taxonomy" id="499548"/>
    <lineage>
        <taxon>Bacteria</taxon>
        <taxon>Bacillati</taxon>
        <taxon>Actinomycetota</taxon>
        <taxon>Actinomycetes</taxon>
        <taxon>Kineosporiales</taxon>
        <taxon>Kineosporiaceae</taxon>
        <taxon>Kineosporia</taxon>
    </lineage>
</organism>
<feature type="transmembrane region" description="Helical" evidence="1">
    <location>
        <begin position="29"/>
        <end position="51"/>
    </location>
</feature>
<dbReference type="AlphaFoldDB" id="A0A9X1NA99"/>
<protein>
    <submittedName>
        <fullName evidence="2">Uncharacterized protein</fullName>
    </submittedName>
</protein>
<name>A0A9X1NA99_9ACTN</name>
<keyword evidence="1" id="KW-0812">Transmembrane</keyword>
<sequence length="90" mass="8814">MIPVGLVALALVLGATAAAGLSIRRSGNYRAAALFAAGLAFAAAFVVAAVADGIKADETGTTGGFGLGELILFLSAAGLMTGALAAHRRR</sequence>
<feature type="transmembrane region" description="Helical" evidence="1">
    <location>
        <begin position="63"/>
        <end position="86"/>
    </location>
</feature>
<keyword evidence="1" id="KW-0472">Membrane</keyword>
<keyword evidence="3" id="KW-1185">Reference proteome</keyword>
<evidence type="ECO:0000313" key="2">
    <source>
        <dbReference type="EMBL" id="MCD5310418.1"/>
    </source>
</evidence>
<proteinExistence type="predicted"/>
<accession>A0A9X1NA99</accession>
<dbReference type="Proteomes" id="UP001138997">
    <property type="component" value="Unassembled WGS sequence"/>
</dbReference>
<evidence type="ECO:0000256" key="1">
    <source>
        <dbReference type="SAM" id="Phobius"/>
    </source>
</evidence>
<comment type="caution">
    <text evidence="2">The sequence shown here is derived from an EMBL/GenBank/DDBJ whole genome shotgun (WGS) entry which is preliminary data.</text>
</comment>
<dbReference type="EMBL" id="JAJOMB010000002">
    <property type="protein sequence ID" value="MCD5310418.1"/>
    <property type="molecule type" value="Genomic_DNA"/>
</dbReference>
<reference evidence="2" key="1">
    <citation type="submission" date="2021-11" db="EMBL/GenBank/DDBJ databases">
        <title>Streptomyces corallinus and Kineosporia corallina sp. nov., two new coral-derived marine actinobacteria.</title>
        <authorList>
            <person name="Buangrab K."/>
            <person name="Sutthacheep M."/>
            <person name="Yeemin T."/>
            <person name="Harunari E."/>
            <person name="Igarashi Y."/>
            <person name="Sripreechasak P."/>
            <person name="Kanchanasin P."/>
            <person name="Tanasupawat S."/>
            <person name="Phongsopitanun W."/>
        </authorList>
    </citation>
    <scope>NUCLEOTIDE SEQUENCE</scope>
    <source>
        <strain evidence="2">JCM 31032</strain>
    </source>
</reference>
<dbReference type="RefSeq" id="WP_231439342.1">
    <property type="nucleotide sequence ID" value="NZ_JAJOMB010000002.1"/>
</dbReference>